<organism evidence="1">
    <name type="scientific">Anguilla anguilla</name>
    <name type="common">European freshwater eel</name>
    <name type="synonym">Muraena anguilla</name>
    <dbReference type="NCBI Taxonomy" id="7936"/>
    <lineage>
        <taxon>Eukaryota</taxon>
        <taxon>Metazoa</taxon>
        <taxon>Chordata</taxon>
        <taxon>Craniata</taxon>
        <taxon>Vertebrata</taxon>
        <taxon>Euteleostomi</taxon>
        <taxon>Actinopterygii</taxon>
        <taxon>Neopterygii</taxon>
        <taxon>Teleostei</taxon>
        <taxon>Anguilliformes</taxon>
        <taxon>Anguillidae</taxon>
        <taxon>Anguilla</taxon>
    </lineage>
</organism>
<sequence length="87" mass="9474">MLTGSKSTLSKTPNFSITIDGFPYPTFHSCELGVILDSTFSFEPHVKHITGSAFFPSPKHIKTQAHPVLLDNRNSNPCLCNISAGLL</sequence>
<dbReference type="AlphaFoldDB" id="A0A0E9WPD9"/>
<name>A0A0E9WPD9_ANGAN</name>
<dbReference type="EMBL" id="GBXM01016411">
    <property type="protein sequence ID" value="JAH92166.1"/>
    <property type="molecule type" value="Transcribed_RNA"/>
</dbReference>
<reference evidence="1" key="2">
    <citation type="journal article" date="2015" name="Fish Shellfish Immunol.">
        <title>Early steps in the European eel (Anguilla anguilla)-Vibrio vulnificus interaction in the gills: Role of the RtxA13 toxin.</title>
        <authorList>
            <person name="Callol A."/>
            <person name="Pajuelo D."/>
            <person name="Ebbesson L."/>
            <person name="Teles M."/>
            <person name="MacKenzie S."/>
            <person name="Amaro C."/>
        </authorList>
    </citation>
    <scope>NUCLEOTIDE SEQUENCE</scope>
</reference>
<evidence type="ECO:0000313" key="1">
    <source>
        <dbReference type="EMBL" id="JAH92166.1"/>
    </source>
</evidence>
<proteinExistence type="predicted"/>
<accession>A0A0E9WPD9</accession>
<protein>
    <submittedName>
        <fullName evidence="1">Uncharacterized protein</fullName>
    </submittedName>
</protein>
<reference evidence="1" key="1">
    <citation type="submission" date="2014-11" db="EMBL/GenBank/DDBJ databases">
        <authorList>
            <person name="Amaro Gonzalez C."/>
        </authorList>
    </citation>
    <scope>NUCLEOTIDE SEQUENCE</scope>
</reference>